<dbReference type="EMBL" id="RCHS01000442">
    <property type="protein sequence ID" value="RMX58835.1"/>
    <property type="molecule type" value="Genomic_DNA"/>
</dbReference>
<keyword evidence="2" id="KW-1185">Reference proteome</keyword>
<evidence type="ECO:0000313" key="2">
    <source>
        <dbReference type="Proteomes" id="UP000275408"/>
    </source>
</evidence>
<gene>
    <name evidence="1" type="ORF">pdam_00021882</name>
</gene>
<dbReference type="AlphaFoldDB" id="A0A3M6UYU3"/>
<protein>
    <submittedName>
        <fullName evidence="1">Uncharacterized protein</fullName>
    </submittedName>
</protein>
<sequence>MIPKYGPGFVLYSGLVLCGGSLIKLDVTNGIPHLNYQSIFMSSQRSGNVKTSELSQISKGTVNWKSVKCLSSDESHKRNSSEDT</sequence>
<organism evidence="1 2">
    <name type="scientific">Pocillopora damicornis</name>
    <name type="common">Cauliflower coral</name>
    <name type="synonym">Millepora damicornis</name>
    <dbReference type="NCBI Taxonomy" id="46731"/>
    <lineage>
        <taxon>Eukaryota</taxon>
        <taxon>Metazoa</taxon>
        <taxon>Cnidaria</taxon>
        <taxon>Anthozoa</taxon>
        <taxon>Hexacorallia</taxon>
        <taxon>Scleractinia</taxon>
        <taxon>Astrocoeniina</taxon>
        <taxon>Pocilloporidae</taxon>
        <taxon>Pocillopora</taxon>
    </lineage>
</organism>
<accession>A0A3M6UYU3</accession>
<feature type="non-terminal residue" evidence="1">
    <location>
        <position position="84"/>
    </location>
</feature>
<reference evidence="1 2" key="1">
    <citation type="journal article" date="2018" name="Sci. Rep.">
        <title>Comparative analysis of the Pocillopora damicornis genome highlights role of immune system in coral evolution.</title>
        <authorList>
            <person name="Cunning R."/>
            <person name="Bay R.A."/>
            <person name="Gillette P."/>
            <person name="Baker A.C."/>
            <person name="Traylor-Knowles N."/>
        </authorList>
    </citation>
    <scope>NUCLEOTIDE SEQUENCE [LARGE SCALE GENOMIC DNA]</scope>
    <source>
        <strain evidence="1">RSMAS</strain>
        <tissue evidence="1">Whole animal</tissue>
    </source>
</reference>
<name>A0A3M6UYU3_POCDA</name>
<proteinExistence type="predicted"/>
<comment type="caution">
    <text evidence="1">The sequence shown here is derived from an EMBL/GenBank/DDBJ whole genome shotgun (WGS) entry which is preliminary data.</text>
</comment>
<evidence type="ECO:0000313" key="1">
    <source>
        <dbReference type="EMBL" id="RMX58835.1"/>
    </source>
</evidence>
<dbReference type="Proteomes" id="UP000275408">
    <property type="component" value="Unassembled WGS sequence"/>
</dbReference>